<dbReference type="Pfam" id="PF12161">
    <property type="entry name" value="HsdM_N"/>
    <property type="match status" value="1"/>
</dbReference>
<evidence type="ECO:0000313" key="2">
    <source>
        <dbReference type="EMBL" id="TNU75827.1"/>
    </source>
</evidence>
<protein>
    <recommendedName>
        <fullName evidence="1">N6 adenine-specific DNA methyltransferase N-terminal domain-containing protein</fullName>
    </recommendedName>
</protein>
<dbReference type="OrthoDB" id="9784823at2"/>
<dbReference type="RefSeq" id="WP_108720223.1">
    <property type="nucleotide sequence ID" value="NZ_VENP01000015.1"/>
</dbReference>
<reference evidence="2 3" key="1">
    <citation type="submission" date="2019-06" db="EMBL/GenBank/DDBJ databases">
        <title>Draft genome sequence of Miniimonas arenae KCTC 19750T isolated from sea sand.</title>
        <authorList>
            <person name="Park S.-J."/>
        </authorList>
    </citation>
    <scope>NUCLEOTIDE SEQUENCE [LARGE SCALE GENOMIC DNA]</scope>
    <source>
        <strain evidence="2 3">KCTC 19750</strain>
    </source>
</reference>
<accession>A0A5C5BEG1</accession>
<evidence type="ECO:0000313" key="3">
    <source>
        <dbReference type="Proteomes" id="UP000313849"/>
    </source>
</evidence>
<organism evidence="2 3">
    <name type="scientific">Miniimonas arenae</name>
    <dbReference type="NCBI Taxonomy" id="676201"/>
    <lineage>
        <taxon>Bacteria</taxon>
        <taxon>Bacillati</taxon>
        <taxon>Actinomycetota</taxon>
        <taxon>Actinomycetes</taxon>
        <taxon>Micrococcales</taxon>
        <taxon>Beutenbergiaceae</taxon>
        <taxon>Miniimonas</taxon>
    </lineage>
</organism>
<evidence type="ECO:0000259" key="1">
    <source>
        <dbReference type="Pfam" id="PF12161"/>
    </source>
</evidence>
<name>A0A5C5BEG1_9MICO</name>
<dbReference type="Proteomes" id="UP000313849">
    <property type="component" value="Unassembled WGS sequence"/>
</dbReference>
<dbReference type="EMBL" id="VENP01000015">
    <property type="protein sequence ID" value="TNU75827.1"/>
    <property type="molecule type" value="Genomic_DNA"/>
</dbReference>
<sequence length="82" mass="9188">MRAGRYRAGGWGEWTGNHLLGPSTLSRAVHTARQYSRTSKLANDVWATVDQPRGPFEPNEYGDVIVPMTIPRRLDCILAHDP</sequence>
<dbReference type="AlphaFoldDB" id="A0A5C5BEG1"/>
<gene>
    <name evidence="2" type="ORF">FH969_05640</name>
</gene>
<proteinExistence type="predicted"/>
<comment type="caution">
    <text evidence="2">The sequence shown here is derived from an EMBL/GenBank/DDBJ whole genome shotgun (WGS) entry which is preliminary data.</text>
</comment>
<keyword evidence="3" id="KW-1185">Reference proteome</keyword>
<feature type="domain" description="N6 adenine-specific DNA methyltransferase N-terminal" evidence="1">
    <location>
        <begin position="41"/>
        <end position="79"/>
    </location>
</feature>
<dbReference type="InterPro" id="IPR022749">
    <property type="entry name" value="D12N6_MeTrfase_N"/>
</dbReference>